<keyword evidence="7" id="KW-1185">Reference proteome</keyword>
<feature type="binding site" evidence="3">
    <location>
        <begin position="24"/>
        <end position="31"/>
    </location>
    <ligand>
        <name>GTP</name>
        <dbReference type="ChEBI" id="CHEBI:37565"/>
    </ligand>
</feature>
<dbReference type="PANTHER" id="PTHR45909">
    <property type="entry name" value="ADP-RIBOSYLATION FACTOR-RELATED PROTEIN 1"/>
    <property type="match status" value="1"/>
</dbReference>
<feature type="binding site" evidence="4">
    <location>
        <position position="31"/>
    </location>
    <ligand>
        <name>Mg(2+)</name>
        <dbReference type="ChEBI" id="CHEBI:18420"/>
    </ligand>
</feature>
<feature type="region of interest" description="Disordered" evidence="5">
    <location>
        <begin position="542"/>
        <end position="569"/>
    </location>
</feature>
<dbReference type="VEuPathDB" id="PlasmoDB:PCYB_126410"/>
<accession>K6UEB8</accession>
<dbReference type="KEGG" id="pcy:PCYB_126410"/>
<dbReference type="OrthoDB" id="442317at2759"/>
<organism evidence="6 7">
    <name type="scientific">Plasmodium cynomolgi (strain B)</name>
    <dbReference type="NCBI Taxonomy" id="1120755"/>
    <lineage>
        <taxon>Eukaryota</taxon>
        <taxon>Sar</taxon>
        <taxon>Alveolata</taxon>
        <taxon>Apicomplexa</taxon>
        <taxon>Aconoidasida</taxon>
        <taxon>Haemosporida</taxon>
        <taxon>Plasmodiidae</taxon>
        <taxon>Plasmodium</taxon>
        <taxon>Plasmodium (Plasmodium)</taxon>
    </lineage>
</organism>
<keyword evidence="1 3" id="KW-0547">Nucleotide-binding</keyword>
<evidence type="ECO:0000256" key="5">
    <source>
        <dbReference type="SAM" id="MobiDB-lite"/>
    </source>
</evidence>
<feature type="compositionally biased region" description="Basic and acidic residues" evidence="5">
    <location>
        <begin position="148"/>
        <end position="176"/>
    </location>
</feature>
<evidence type="ECO:0000256" key="2">
    <source>
        <dbReference type="ARBA" id="ARBA00023134"/>
    </source>
</evidence>
<evidence type="ECO:0000256" key="4">
    <source>
        <dbReference type="PIRSR" id="PIRSR606689-2"/>
    </source>
</evidence>
<feature type="region of interest" description="Disordered" evidence="5">
    <location>
        <begin position="259"/>
        <end position="284"/>
    </location>
</feature>
<feature type="binding site" evidence="3">
    <location>
        <position position="85"/>
    </location>
    <ligand>
        <name>GTP</name>
        <dbReference type="ChEBI" id="CHEBI:37565"/>
    </ligand>
</feature>
<feature type="region of interest" description="Disordered" evidence="5">
    <location>
        <begin position="137"/>
        <end position="176"/>
    </location>
</feature>
<keyword evidence="4" id="KW-0479">Metal-binding</keyword>
<dbReference type="GO" id="GO:0003924">
    <property type="term" value="F:GTPase activity"/>
    <property type="evidence" value="ECO:0007669"/>
    <property type="project" value="InterPro"/>
</dbReference>
<dbReference type="Pfam" id="PF00025">
    <property type="entry name" value="Arf"/>
    <property type="match status" value="1"/>
</dbReference>
<keyword evidence="2 3" id="KW-0342">GTP-binding</keyword>
<feature type="compositionally biased region" description="Basic and acidic residues" evidence="5">
    <location>
        <begin position="556"/>
        <end position="569"/>
    </location>
</feature>
<dbReference type="OMA" id="APCISNY"/>
<dbReference type="Proteomes" id="UP000006319">
    <property type="component" value="Chromosome 12"/>
</dbReference>
<reference evidence="6 7" key="1">
    <citation type="journal article" date="2012" name="Nat. Genet.">
        <title>Plasmodium cynomolgi genome sequences provide insight into Plasmodium vivax and the monkey malaria clade.</title>
        <authorList>
            <person name="Tachibana S."/>
            <person name="Sullivan S.A."/>
            <person name="Kawai S."/>
            <person name="Nakamura S."/>
            <person name="Kim H.R."/>
            <person name="Goto N."/>
            <person name="Arisue N."/>
            <person name="Palacpac N.M.Q."/>
            <person name="Honma H."/>
            <person name="Yagi M."/>
            <person name="Tougan T."/>
            <person name="Katakai Y."/>
            <person name="Kaneko O."/>
            <person name="Mita T."/>
            <person name="Kita K."/>
            <person name="Yasutomi Y."/>
            <person name="Sutton P.L."/>
            <person name="Shakhbatyan R."/>
            <person name="Horii T."/>
            <person name="Yasunaga T."/>
            <person name="Barnwell J.W."/>
            <person name="Escalante A.A."/>
            <person name="Carlton J.M."/>
            <person name="Tanabe K."/>
        </authorList>
    </citation>
    <scope>NUCLEOTIDE SEQUENCE [LARGE SCALE GENOMIC DNA]</scope>
    <source>
        <strain evidence="6 7">B</strain>
    </source>
</reference>
<dbReference type="GO" id="GO:0043001">
    <property type="term" value="P:Golgi to plasma membrane protein transport"/>
    <property type="evidence" value="ECO:0007669"/>
    <property type="project" value="TreeGrafter"/>
</dbReference>
<dbReference type="GO" id="GO:0005525">
    <property type="term" value="F:GTP binding"/>
    <property type="evidence" value="ECO:0007669"/>
    <property type="project" value="UniProtKB-KW"/>
</dbReference>
<evidence type="ECO:0000313" key="6">
    <source>
        <dbReference type="EMBL" id="GAB68076.1"/>
    </source>
</evidence>
<dbReference type="GO" id="GO:0046872">
    <property type="term" value="F:metal ion binding"/>
    <property type="evidence" value="ECO:0007669"/>
    <property type="project" value="UniProtKB-KW"/>
</dbReference>
<dbReference type="InterPro" id="IPR027417">
    <property type="entry name" value="P-loop_NTPase"/>
</dbReference>
<dbReference type="InterPro" id="IPR006689">
    <property type="entry name" value="Small_GTPase_ARF/SAR"/>
</dbReference>
<dbReference type="GeneID" id="14694449"/>
<feature type="compositionally biased region" description="Basic and acidic residues" evidence="5">
    <location>
        <begin position="260"/>
        <end position="269"/>
    </location>
</feature>
<evidence type="ECO:0000313" key="7">
    <source>
        <dbReference type="Proteomes" id="UP000006319"/>
    </source>
</evidence>
<dbReference type="Gene3D" id="3.40.50.300">
    <property type="entry name" value="P-loop containing nucleotide triphosphate hydrolases"/>
    <property type="match status" value="1"/>
</dbReference>
<dbReference type="EMBL" id="DF157104">
    <property type="protein sequence ID" value="GAB68076.1"/>
    <property type="molecule type" value="Genomic_DNA"/>
</dbReference>
<keyword evidence="4" id="KW-0460">Magnesium</keyword>
<feature type="region of interest" description="Disordered" evidence="5">
    <location>
        <begin position="608"/>
        <end position="630"/>
    </location>
</feature>
<dbReference type="InterPro" id="IPR024156">
    <property type="entry name" value="Small_GTPase_ARF"/>
</dbReference>
<protein>
    <submittedName>
        <fullName evidence="6">Uncharacterized protein</fullName>
    </submittedName>
</protein>
<dbReference type="RefSeq" id="XP_004224023.1">
    <property type="nucleotide sequence ID" value="XM_004223975.1"/>
</dbReference>
<gene>
    <name evidence="6" type="ORF">PCYB_126410</name>
</gene>
<dbReference type="SUPFAM" id="SSF52540">
    <property type="entry name" value="P-loop containing nucleoside triphosphate hydrolases"/>
    <property type="match status" value="1"/>
</dbReference>
<evidence type="ECO:0000256" key="3">
    <source>
        <dbReference type="PIRSR" id="PIRSR606689-1"/>
    </source>
</evidence>
<evidence type="ECO:0000256" key="1">
    <source>
        <dbReference type="ARBA" id="ARBA00022741"/>
    </source>
</evidence>
<dbReference type="GO" id="GO:0006886">
    <property type="term" value="P:intracellular protein transport"/>
    <property type="evidence" value="ECO:0007669"/>
    <property type="project" value="TreeGrafter"/>
</dbReference>
<feature type="binding site" evidence="4">
    <location>
        <position position="55"/>
    </location>
    <ligand>
        <name>Mg(2+)</name>
        <dbReference type="ChEBI" id="CHEBI:18420"/>
    </ligand>
</feature>
<dbReference type="GO" id="GO:0005794">
    <property type="term" value="C:Golgi apparatus"/>
    <property type="evidence" value="ECO:0007669"/>
    <property type="project" value="TreeGrafter"/>
</dbReference>
<sequence length="771" mass="87143">MLSLIKSVFSNAQDEKALNVLIIGECESGKTSLFNLIGSFHNKSKYDILNTVIPTGNKNGICALGFNTKKITFNKKPLKIYDLEGTATNTTNIYDYYYDDADVIFYVIDAKDEKHIFKAILYLSCLSTNGGLSDGGPSDGRLPGGKLPDGKLPDGRLPDGRLPDGKLPDGKLPDESTTCKKGRQFLKPIFILGNKSEDTSAFFSAPCISNYINSIDVYKNERFWQFLLSSENNFLKHYLGVLHEKVLNCAFADDAEGEQTDQKKTKGEGNQDGQNGEITKNERYDTKEENIQKAFLPEQAQKKTHSDIVKDIKRGRKGAITVEDIENDQLLERLLKKVVNDHVNNYKRIPIQVYNISVLRNKGVYEVVEKIFDEYFFSGMYTNREGDDHTGKPSIHPRDSRMHHVDMTEQLHTVSNSAYVMYERNSSSVNLFIEHIQHLYFGKSTFDNVPKKLFFLHQGNAKYRKKYKIKKKDQLGENGTAAGLKKGEAAEQMKKTYDAEETYDAEKTYDAEETYDAKETYDAEETYNADETYEAKETLCPDRTLSLDNPPPMDKAIPEGKSGEGEREHTKGEITAIGVNDNSGGGGANAEVKREELDIKTGEVSKRTKIEQKGEISQVGHAAEERPERREDVATEAIKGEMHPNSGEFIEDEAESEEIKSRDLFQADKEQCCQNYANLAHHTDYSSNEETPKRGSPLCEENHINGHMDEGKNVIRKGKINKKKYFIVEKKKKKKFLHSGKKINDVEENSSNSLEDVNLMNVMRIDSLNKI</sequence>
<dbReference type="PANTHER" id="PTHR45909:SF1">
    <property type="entry name" value="ADP-RIBOSYLATION FACTOR-RELATED PROTEIN 1"/>
    <property type="match status" value="1"/>
</dbReference>
<dbReference type="PhylomeDB" id="K6UEB8"/>
<proteinExistence type="predicted"/>
<name>K6UEB8_PLACD</name>
<dbReference type="GO" id="GO:0034067">
    <property type="term" value="P:protein localization to Golgi apparatus"/>
    <property type="evidence" value="ECO:0007669"/>
    <property type="project" value="TreeGrafter"/>
</dbReference>
<dbReference type="eggNOG" id="ENOG502QX1J">
    <property type="taxonomic scope" value="Eukaryota"/>
</dbReference>
<dbReference type="AlphaFoldDB" id="K6UEB8"/>